<dbReference type="InterPro" id="IPR050266">
    <property type="entry name" value="AB_hydrolase_sf"/>
</dbReference>
<name>A1SZH2_PSYIN</name>
<dbReference type="NCBIfam" id="TIGR01738">
    <property type="entry name" value="bioH"/>
    <property type="match status" value="1"/>
</dbReference>
<dbReference type="RefSeq" id="WP_011771439.1">
    <property type="nucleotide sequence ID" value="NC_008709.1"/>
</dbReference>
<feature type="binding site" evidence="5">
    <location>
        <begin position="145"/>
        <end position="149"/>
    </location>
    <ligand>
        <name>substrate</name>
    </ligand>
</feature>
<feature type="active site" description="Nucleophile" evidence="5">
    <location>
        <position position="84"/>
    </location>
</feature>
<comment type="subunit">
    <text evidence="5">Monomer.</text>
</comment>
<feature type="binding site" evidence="5">
    <location>
        <begin position="84"/>
        <end position="85"/>
    </location>
    <ligand>
        <name>substrate</name>
    </ligand>
</feature>
<evidence type="ECO:0000256" key="2">
    <source>
        <dbReference type="ARBA" id="ARBA00022490"/>
    </source>
</evidence>
<protein>
    <recommendedName>
        <fullName evidence="5">Pimeloyl-[acyl-carrier protein] methyl ester esterase</fullName>
        <ecNumber evidence="5">3.1.1.85</ecNumber>
    </recommendedName>
    <alternativeName>
        <fullName evidence="5">Biotin synthesis protein BioH</fullName>
    </alternativeName>
    <alternativeName>
        <fullName evidence="5">Carboxylesterase BioH</fullName>
    </alternativeName>
</protein>
<keyword evidence="4 5" id="KW-0378">Hydrolase</keyword>
<dbReference type="PANTHER" id="PTHR43798:SF31">
    <property type="entry name" value="AB HYDROLASE SUPERFAMILY PROTEIN YCLE"/>
    <property type="match status" value="1"/>
</dbReference>
<comment type="function">
    <text evidence="5">The physiological role of BioH is to remove the methyl group introduced by BioC when the pimeloyl moiety is complete. It allows to synthesize pimeloyl-ACP via the fatty acid synthetic pathway through the hydrolysis of the ester bonds of pimeloyl-ACP esters.</text>
</comment>
<feature type="active site" evidence="5">
    <location>
        <position position="209"/>
    </location>
</feature>
<evidence type="ECO:0000259" key="6">
    <source>
        <dbReference type="Pfam" id="PF00561"/>
    </source>
</evidence>
<dbReference type="KEGG" id="pin:Ping_3200"/>
<comment type="pathway">
    <text evidence="5">Cofactor biosynthesis; biotin biosynthesis.</text>
</comment>
<evidence type="ECO:0000313" key="7">
    <source>
        <dbReference type="EMBL" id="ABM04887.1"/>
    </source>
</evidence>
<keyword evidence="2 5" id="KW-0963">Cytoplasm</keyword>
<dbReference type="GO" id="GO:0005737">
    <property type="term" value="C:cytoplasm"/>
    <property type="evidence" value="ECO:0007669"/>
    <property type="project" value="UniProtKB-SubCell"/>
</dbReference>
<dbReference type="GO" id="GO:0090499">
    <property type="term" value="F:pimelyl-[acyl-carrier protein] methyl ester esterase activity"/>
    <property type="evidence" value="ECO:0007669"/>
    <property type="project" value="UniProtKB-EC"/>
</dbReference>
<comment type="catalytic activity">
    <reaction evidence="5">
        <text>6-carboxyhexanoyl-[ACP] methyl ester + H2O = 6-carboxyhexanoyl-[ACP] + methanol + H(+)</text>
        <dbReference type="Rhea" id="RHEA:42700"/>
        <dbReference type="Rhea" id="RHEA-COMP:9955"/>
        <dbReference type="Rhea" id="RHEA-COMP:10186"/>
        <dbReference type="ChEBI" id="CHEBI:15377"/>
        <dbReference type="ChEBI" id="CHEBI:15378"/>
        <dbReference type="ChEBI" id="CHEBI:17790"/>
        <dbReference type="ChEBI" id="CHEBI:78846"/>
        <dbReference type="ChEBI" id="CHEBI:82735"/>
        <dbReference type="EC" id="3.1.1.85"/>
    </reaction>
</comment>
<evidence type="ECO:0000313" key="8">
    <source>
        <dbReference type="Proteomes" id="UP000000639"/>
    </source>
</evidence>
<feature type="binding site" evidence="5">
    <location>
        <position position="237"/>
    </location>
    <ligand>
        <name>substrate</name>
    </ligand>
</feature>
<gene>
    <name evidence="5" type="primary">bioH</name>
    <name evidence="7" type="ordered locus">Ping_3200</name>
</gene>
<dbReference type="Proteomes" id="UP000000639">
    <property type="component" value="Chromosome"/>
</dbReference>
<dbReference type="ESTHER" id="psyin-a1szh2">
    <property type="family name" value="BioH"/>
</dbReference>
<dbReference type="GO" id="GO:0009102">
    <property type="term" value="P:biotin biosynthetic process"/>
    <property type="evidence" value="ECO:0007669"/>
    <property type="project" value="UniProtKB-UniRule"/>
</dbReference>
<dbReference type="STRING" id="357804.Ping_3200"/>
<dbReference type="EMBL" id="CP000510">
    <property type="protein sequence ID" value="ABM04887.1"/>
    <property type="molecule type" value="Genomic_DNA"/>
</dbReference>
<keyword evidence="1 5" id="KW-0719">Serine esterase</keyword>
<evidence type="ECO:0000256" key="3">
    <source>
        <dbReference type="ARBA" id="ARBA00022756"/>
    </source>
</evidence>
<dbReference type="HAMAP" id="MF_01260">
    <property type="entry name" value="Carboxylester"/>
    <property type="match status" value="1"/>
</dbReference>
<dbReference type="HOGENOM" id="CLU_020336_12_2_6"/>
<dbReference type="UniPathway" id="UPA00078"/>
<proteinExistence type="inferred from homology"/>
<dbReference type="EC" id="3.1.1.85" evidence="5"/>
<dbReference type="InterPro" id="IPR029058">
    <property type="entry name" value="AB_hydrolase_fold"/>
</dbReference>
<dbReference type="eggNOG" id="COG0596">
    <property type="taxonomic scope" value="Bacteria"/>
</dbReference>
<keyword evidence="8" id="KW-1185">Reference proteome</keyword>
<evidence type="ECO:0000256" key="4">
    <source>
        <dbReference type="ARBA" id="ARBA00022801"/>
    </source>
</evidence>
<dbReference type="Pfam" id="PF00561">
    <property type="entry name" value="Abhydrolase_1"/>
    <property type="match status" value="1"/>
</dbReference>
<dbReference type="AlphaFoldDB" id="A1SZH2"/>
<dbReference type="InterPro" id="IPR000073">
    <property type="entry name" value="AB_hydrolase_1"/>
</dbReference>
<evidence type="ECO:0000256" key="5">
    <source>
        <dbReference type="HAMAP-Rule" id="MF_01260"/>
    </source>
</evidence>
<feature type="binding site" evidence="5">
    <location>
        <position position="24"/>
    </location>
    <ligand>
        <name>substrate</name>
    </ligand>
</feature>
<sequence length="259" mass="28914">MIIEQRVYCRVLGEGPNLLLLHGWGVNSAVWDPVLYGLSAHFRVHLIDLPGFGRSEGLAEYSLDTIVERIMESVPEQSIWCGWSLGGLIASHASYLYPNKIAKLIQVCTSPKFVGDLLWPGVETIVFENFKLGLLKNSDKTLARFISIQAMGCESTRKDTLILKKLLKDTKQASLMALSEGLNLLSESDLRREFAQISLPCLSIFGQFDSLVPIETSVAMQQLLPDSLKKVFMHSSHAPFISEPEEFIDNIISFSLIKN</sequence>
<dbReference type="InterPro" id="IPR010076">
    <property type="entry name" value="BioH"/>
</dbReference>
<accession>A1SZH2</accession>
<evidence type="ECO:0000256" key="1">
    <source>
        <dbReference type="ARBA" id="ARBA00022487"/>
    </source>
</evidence>
<comment type="similarity">
    <text evidence="5">Belongs to the AB hydrolase superfamily. Carboxylesterase BioH family.</text>
</comment>
<dbReference type="SUPFAM" id="SSF53474">
    <property type="entry name" value="alpha/beta-Hydrolases"/>
    <property type="match status" value="1"/>
</dbReference>
<feature type="active site" evidence="5">
    <location>
        <position position="237"/>
    </location>
</feature>
<organism evidence="7 8">
    <name type="scientific">Psychromonas ingrahamii (strain DSM 17664 / CCUG 51855 / 37)</name>
    <dbReference type="NCBI Taxonomy" id="357804"/>
    <lineage>
        <taxon>Bacteria</taxon>
        <taxon>Pseudomonadati</taxon>
        <taxon>Pseudomonadota</taxon>
        <taxon>Gammaproteobacteria</taxon>
        <taxon>Alteromonadales</taxon>
        <taxon>Psychromonadaceae</taxon>
        <taxon>Psychromonas</taxon>
    </lineage>
</organism>
<dbReference type="Gene3D" id="3.40.50.1820">
    <property type="entry name" value="alpha/beta hydrolase"/>
    <property type="match status" value="1"/>
</dbReference>
<comment type="subcellular location">
    <subcellularLocation>
        <location evidence="5">Cytoplasm</location>
    </subcellularLocation>
</comment>
<reference evidence="7 8" key="1">
    <citation type="submission" date="2007-01" db="EMBL/GenBank/DDBJ databases">
        <title>Complete sequence of Psychromonas ingrahamii 37.</title>
        <authorList>
            <consortium name="US DOE Joint Genome Institute"/>
            <person name="Copeland A."/>
            <person name="Lucas S."/>
            <person name="Lapidus A."/>
            <person name="Barry K."/>
            <person name="Detter J.C."/>
            <person name="Glavina del Rio T."/>
            <person name="Hammon N."/>
            <person name="Israni S."/>
            <person name="Dalin E."/>
            <person name="Tice H."/>
            <person name="Pitluck S."/>
            <person name="Thompson L.S."/>
            <person name="Brettin T."/>
            <person name="Bruce D."/>
            <person name="Han C."/>
            <person name="Tapia R."/>
            <person name="Schmutz J."/>
            <person name="Larimer F."/>
            <person name="Land M."/>
            <person name="Hauser L."/>
            <person name="Kyrpides N."/>
            <person name="Ivanova N."/>
            <person name="Staley J."/>
            <person name="Richardson P."/>
        </authorList>
    </citation>
    <scope>NUCLEOTIDE SEQUENCE [LARGE SCALE GENOMIC DNA]</scope>
    <source>
        <strain evidence="7 8">37</strain>
    </source>
</reference>
<feature type="domain" description="AB hydrolase-1" evidence="6">
    <location>
        <begin position="16"/>
        <end position="244"/>
    </location>
</feature>
<dbReference type="OrthoDB" id="9780744at2"/>
<dbReference type="GO" id="GO:0016020">
    <property type="term" value="C:membrane"/>
    <property type="evidence" value="ECO:0007669"/>
    <property type="project" value="TreeGrafter"/>
</dbReference>
<keyword evidence="3 5" id="KW-0093">Biotin biosynthesis</keyword>
<dbReference type="PANTHER" id="PTHR43798">
    <property type="entry name" value="MONOACYLGLYCEROL LIPASE"/>
    <property type="match status" value="1"/>
</dbReference>